<dbReference type="InterPro" id="IPR017927">
    <property type="entry name" value="FAD-bd_FR_type"/>
</dbReference>
<name>A0A0N5BFE4_STREA</name>
<dbReference type="InterPro" id="IPR023173">
    <property type="entry name" value="NADPH_Cyt_P450_Rdtase_alpha"/>
</dbReference>
<feature type="domain" description="FAD-binding FR-type" evidence="14">
    <location>
        <begin position="238"/>
        <end position="487"/>
    </location>
</feature>
<dbReference type="EC" id="1.16.1.8" evidence="11"/>
<reference evidence="16" key="1">
    <citation type="submission" date="2017-02" db="UniProtKB">
        <authorList>
            <consortium name="WormBaseParasite"/>
        </authorList>
    </citation>
    <scope>IDENTIFICATION</scope>
</reference>
<dbReference type="InterPro" id="IPR039261">
    <property type="entry name" value="FNR_nucleotide-bd"/>
</dbReference>
<dbReference type="Pfam" id="PF00175">
    <property type="entry name" value="NAD_binding_1"/>
    <property type="match status" value="1"/>
</dbReference>
<evidence type="ECO:0000256" key="7">
    <source>
        <dbReference type="ARBA" id="ARBA00022827"/>
    </source>
</evidence>
<comment type="cofactor">
    <cofactor evidence="2">
        <name>FAD</name>
        <dbReference type="ChEBI" id="CHEBI:57692"/>
    </cofactor>
</comment>
<dbReference type="Proteomes" id="UP000046392">
    <property type="component" value="Unplaced"/>
</dbReference>
<keyword evidence="3" id="KW-0028">Amino-acid biosynthesis</keyword>
<evidence type="ECO:0000256" key="4">
    <source>
        <dbReference type="ARBA" id="ARBA00022630"/>
    </source>
</evidence>
<dbReference type="FunFam" id="3.40.50.360:FF:000059">
    <property type="entry name" value="5-methyltetrahydrofolate-homocysteine methyltransferase reductase"/>
    <property type="match status" value="1"/>
</dbReference>
<evidence type="ECO:0000256" key="9">
    <source>
        <dbReference type="ARBA" id="ARBA00023002"/>
    </source>
</evidence>
<dbReference type="InterPro" id="IPR001709">
    <property type="entry name" value="Flavoprot_Pyr_Nucl_cyt_Rdtase"/>
</dbReference>
<dbReference type="GO" id="GO:0005829">
    <property type="term" value="C:cytosol"/>
    <property type="evidence" value="ECO:0007669"/>
    <property type="project" value="TreeGrafter"/>
</dbReference>
<dbReference type="Gene3D" id="3.40.50.360">
    <property type="match status" value="1"/>
</dbReference>
<evidence type="ECO:0000256" key="3">
    <source>
        <dbReference type="ARBA" id="ARBA00022605"/>
    </source>
</evidence>
<dbReference type="InterPro" id="IPR001094">
    <property type="entry name" value="Flavdoxin-like"/>
</dbReference>
<evidence type="ECO:0000256" key="10">
    <source>
        <dbReference type="ARBA" id="ARBA00023167"/>
    </source>
</evidence>
<dbReference type="Pfam" id="PF00258">
    <property type="entry name" value="Flavodoxin_1"/>
    <property type="match status" value="1"/>
</dbReference>
<dbReference type="FunFam" id="1.20.990.10:FF:000007">
    <property type="entry name" value="Methionine synthase reductase"/>
    <property type="match status" value="1"/>
</dbReference>
<dbReference type="InterPro" id="IPR029039">
    <property type="entry name" value="Flavoprotein-like_sf"/>
</dbReference>
<organism evidence="15 16">
    <name type="scientific">Strongyloides papillosus</name>
    <name type="common">Intestinal threadworm</name>
    <dbReference type="NCBI Taxonomy" id="174720"/>
    <lineage>
        <taxon>Eukaryota</taxon>
        <taxon>Metazoa</taxon>
        <taxon>Ecdysozoa</taxon>
        <taxon>Nematoda</taxon>
        <taxon>Chromadorea</taxon>
        <taxon>Rhabditida</taxon>
        <taxon>Tylenchina</taxon>
        <taxon>Panagrolaimomorpha</taxon>
        <taxon>Strongyloidoidea</taxon>
        <taxon>Strongyloididae</taxon>
        <taxon>Strongyloides</taxon>
    </lineage>
</organism>
<dbReference type="Gene3D" id="2.40.30.10">
    <property type="entry name" value="Translation factors"/>
    <property type="match status" value="1"/>
</dbReference>
<proteinExistence type="predicted"/>
<dbReference type="GO" id="GO:0050667">
    <property type="term" value="P:homocysteine metabolic process"/>
    <property type="evidence" value="ECO:0007669"/>
    <property type="project" value="TreeGrafter"/>
</dbReference>
<evidence type="ECO:0000256" key="6">
    <source>
        <dbReference type="ARBA" id="ARBA00022691"/>
    </source>
</evidence>
<dbReference type="InterPro" id="IPR003097">
    <property type="entry name" value="CysJ-like_FAD-binding"/>
</dbReference>
<evidence type="ECO:0000256" key="8">
    <source>
        <dbReference type="ARBA" id="ARBA00022857"/>
    </source>
</evidence>
<dbReference type="InterPro" id="IPR017938">
    <property type="entry name" value="Riboflavin_synthase-like_b-brl"/>
</dbReference>
<dbReference type="InterPro" id="IPR008254">
    <property type="entry name" value="Flavodoxin/NO_synth"/>
</dbReference>
<evidence type="ECO:0000256" key="11">
    <source>
        <dbReference type="ARBA" id="ARBA00039088"/>
    </source>
</evidence>
<evidence type="ECO:0000256" key="12">
    <source>
        <dbReference type="ARBA" id="ARBA00040659"/>
    </source>
</evidence>
<keyword evidence="6" id="KW-0949">S-adenosyl-L-methionine</keyword>
<dbReference type="WBParaSite" id="SPAL_0000471000.1">
    <property type="protein sequence ID" value="SPAL_0000471000.1"/>
    <property type="gene ID" value="SPAL_0000471000"/>
</dbReference>
<dbReference type="GO" id="GO:0030586">
    <property type="term" value="F:[methionine synthase] reductase (NADPH) activity"/>
    <property type="evidence" value="ECO:0007669"/>
    <property type="project" value="UniProtKB-EC"/>
</dbReference>
<dbReference type="PANTHER" id="PTHR19384:SF84">
    <property type="entry name" value="METHIONINE SYNTHASE REDUCTASE"/>
    <property type="match status" value="1"/>
</dbReference>
<evidence type="ECO:0000313" key="15">
    <source>
        <dbReference type="Proteomes" id="UP000046392"/>
    </source>
</evidence>
<feature type="domain" description="Flavodoxin-like" evidence="13">
    <location>
        <begin position="15"/>
        <end position="158"/>
    </location>
</feature>
<keyword evidence="9" id="KW-0560">Oxidoreductase</keyword>
<dbReference type="STRING" id="174720.A0A0N5BFE4"/>
<dbReference type="PROSITE" id="PS50902">
    <property type="entry name" value="FLAVODOXIN_LIKE"/>
    <property type="match status" value="1"/>
</dbReference>
<dbReference type="PROSITE" id="PS51384">
    <property type="entry name" value="FAD_FR"/>
    <property type="match status" value="1"/>
</dbReference>
<evidence type="ECO:0000259" key="14">
    <source>
        <dbReference type="PROSITE" id="PS51384"/>
    </source>
</evidence>
<dbReference type="PANTHER" id="PTHR19384">
    <property type="entry name" value="NITRIC OXIDE SYNTHASE-RELATED"/>
    <property type="match status" value="1"/>
</dbReference>
<dbReference type="Gene3D" id="1.20.990.10">
    <property type="entry name" value="NADPH-cytochrome p450 Reductase, Chain A, domain 3"/>
    <property type="match status" value="1"/>
</dbReference>
<protein>
    <recommendedName>
        <fullName evidence="12">Methionine synthase reductase</fullName>
        <ecNumber evidence="11">1.16.1.8</ecNumber>
    </recommendedName>
</protein>
<dbReference type="Gene3D" id="3.40.50.80">
    <property type="entry name" value="Nucleotide-binding domain of ferredoxin-NADP reductase (FNR) module"/>
    <property type="match status" value="1"/>
</dbReference>
<dbReference type="SUPFAM" id="SSF52343">
    <property type="entry name" value="Ferredoxin reductase-like, C-terminal NADP-linked domain"/>
    <property type="match status" value="1"/>
</dbReference>
<dbReference type="Pfam" id="PF00667">
    <property type="entry name" value="FAD_binding_1"/>
    <property type="match status" value="1"/>
</dbReference>
<dbReference type="PRINTS" id="PR00371">
    <property type="entry name" value="FPNCR"/>
</dbReference>
<evidence type="ECO:0000313" key="16">
    <source>
        <dbReference type="WBParaSite" id="SPAL_0000471000.1"/>
    </source>
</evidence>
<dbReference type="SUPFAM" id="SSF63380">
    <property type="entry name" value="Riboflavin synthase domain-like"/>
    <property type="match status" value="1"/>
</dbReference>
<dbReference type="GO" id="GO:0050660">
    <property type="term" value="F:flavin adenine dinucleotide binding"/>
    <property type="evidence" value="ECO:0007669"/>
    <property type="project" value="TreeGrafter"/>
</dbReference>
<sequence>MHIINNDCFTIPKDFLIIYGSQTGQSESIAKQICDRSIFLGFQPRIFCTSQSEKDFYIEKEKFVVVVISSTGDGDPPENSARFMRRISRKNLPEKWLSNLNYCLLGLGDSNYSSFHFIPKKLDKILQKHGARNFIETGLADDQVGLELIVEPWIENFLSMLKGEENIKKIKMSEVTLNNDQTENVTIRNGSEKLRNEVNLRVPQPALEYLFSSVNEVKITDFSTIPWQNNSKFPGQGSSFYEADVVGVIKITDSDLNGVKEKREIHLEINTGSNELLKYEPGDSFYFITPNEKKDVDKLLSQLNILTIADQQLQFHIKPETKKSNPTIPEYLPNNASLRYIFTYCLDIRRTPGRPVLRVLAEYCKDENEKRRLLELCSAQGMSEFNNLIRNAAVTLTDVLVAFPSCKPNVDRLIELLPRLIPRPYTASCYHSLWKNRIRFVYSLIEFPAENGRQEVRTGLATGFIKGLNVGDKLMVSLKETSKFRLPPISVDSITDGYDIPLLMIGPGTGIAPFISFLQKLGSLKLEKNYNDYCNVPRYLFYGCRNLKKEFLYQNEIKTYEQLGILTKYFVCESRSESNIHSSPKHVQDLLKLNKQIVIDFLKIPNSRIYLCGDGIGMSKDIYQCFLEIIKEGYTLDNNEGIALLNELKKNERYIEDVWS</sequence>
<keyword evidence="4" id="KW-0285">Flavoprotein</keyword>
<keyword evidence="7" id="KW-0274">FAD</keyword>
<evidence type="ECO:0000259" key="13">
    <source>
        <dbReference type="PROSITE" id="PS50902"/>
    </source>
</evidence>
<keyword evidence="5" id="KW-0288">FMN</keyword>
<dbReference type="GO" id="GO:0009086">
    <property type="term" value="P:methionine biosynthetic process"/>
    <property type="evidence" value="ECO:0007669"/>
    <property type="project" value="UniProtKB-KW"/>
</dbReference>
<dbReference type="PRINTS" id="PR00369">
    <property type="entry name" value="FLAVODOXIN"/>
</dbReference>
<dbReference type="SUPFAM" id="SSF52218">
    <property type="entry name" value="Flavoproteins"/>
    <property type="match status" value="1"/>
</dbReference>
<keyword evidence="10" id="KW-0486">Methionine biosynthesis</keyword>
<evidence type="ECO:0000256" key="2">
    <source>
        <dbReference type="ARBA" id="ARBA00001974"/>
    </source>
</evidence>
<keyword evidence="15" id="KW-1185">Reference proteome</keyword>
<comment type="cofactor">
    <cofactor evidence="1">
        <name>FMN</name>
        <dbReference type="ChEBI" id="CHEBI:58210"/>
    </cofactor>
</comment>
<accession>A0A0N5BFE4</accession>
<dbReference type="AlphaFoldDB" id="A0A0N5BFE4"/>
<evidence type="ECO:0000256" key="5">
    <source>
        <dbReference type="ARBA" id="ARBA00022643"/>
    </source>
</evidence>
<dbReference type="GO" id="GO:0010181">
    <property type="term" value="F:FMN binding"/>
    <property type="evidence" value="ECO:0007669"/>
    <property type="project" value="InterPro"/>
</dbReference>
<dbReference type="InterPro" id="IPR001433">
    <property type="entry name" value="OxRdtase_FAD/NAD-bd"/>
</dbReference>
<keyword evidence="8" id="KW-0521">NADP</keyword>
<evidence type="ECO:0000256" key="1">
    <source>
        <dbReference type="ARBA" id="ARBA00001917"/>
    </source>
</evidence>